<keyword evidence="8" id="KW-1185">Reference proteome</keyword>
<keyword evidence="6 7" id="KW-0472">Membrane</keyword>
<evidence type="ECO:0000256" key="1">
    <source>
        <dbReference type="ARBA" id="ARBA00004141"/>
    </source>
</evidence>
<evidence type="ECO:0000313" key="9">
    <source>
        <dbReference type="WBParaSite" id="TMUE_3000013321.1"/>
    </source>
</evidence>
<name>A0A5S6R0Y8_TRIMR</name>
<feature type="transmembrane region" description="Helical" evidence="7">
    <location>
        <begin position="225"/>
        <end position="251"/>
    </location>
</feature>
<evidence type="ECO:0000256" key="3">
    <source>
        <dbReference type="ARBA" id="ARBA00022692"/>
    </source>
</evidence>
<evidence type="ECO:0000256" key="7">
    <source>
        <dbReference type="SAM" id="Phobius"/>
    </source>
</evidence>
<evidence type="ECO:0000313" key="10">
    <source>
        <dbReference type="WBParaSite" id="TMUE_3000013403.1"/>
    </source>
</evidence>
<evidence type="ECO:0000313" key="8">
    <source>
        <dbReference type="Proteomes" id="UP000046395"/>
    </source>
</evidence>
<dbReference type="InterPro" id="IPR009294">
    <property type="entry name" value="Aph-1"/>
</dbReference>
<feature type="transmembrane region" description="Helical" evidence="7">
    <location>
        <begin position="6"/>
        <end position="25"/>
    </location>
</feature>
<dbReference type="WBParaSite" id="TMUE_3000013321.1">
    <property type="protein sequence ID" value="TMUE_3000013321.1"/>
    <property type="gene ID" value="WBGene00286494"/>
</dbReference>
<keyword evidence="3 7" id="KW-0812">Transmembrane</keyword>
<feature type="transmembrane region" description="Helical" evidence="7">
    <location>
        <begin position="115"/>
        <end position="137"/>
    </location>
</feature>
<sequence>MGLSEFVGCSLIAFGPSLAIFILFIASDPLRIILFIGGAFVYLLSVLFTAIFWFSIPAFNEHIIITTLLFILFQELFRYGYYRLLCKAQEGLEKVTVRGSPLDGVHPLKNATYTVAFVSGLGFGTMAGVVALLNLLADLSGPGTIGLPHSSGILPFHGDHMFFLISAVCMEALMLLHVMWNVVFWHGCKARNWKLVAGVVGSHVICGCISLLNQQRLHMVTIISFYTFLVAFTVVAFIVAGGSTQSLFNFLSSIYHRKRTEAQSVVVDMRL</sequence>
<feature type="transmembrane region" description="Helical" evidence="7">
    <location>
        <begin position="62"/>
        <end position="81"/>
    </location>
</feature>
<reference evidence="8" key="1">
    <citation type="submission" date="2014-03" db="EMBL/GenBank/DDBJ databases">
        <title>The whipworm genome and dual-species transcriptomics of an intimate host-pathogen interaction.</title>
        <authorList>
            <person name="Foth B.J."/>
            <person name="Tsai I.J."/>
            <person name="Reid A.J."/>
            <person name="Bancroft A.J."/>
            <person name="Nichol S."/>
            <person name="Tracey A."/>
            <person name="Holroyd N."/>
            <person name="Cotton J.A."/>
            <person name="Stanley E.J."/>
            <person name="Zarowiecki M."/>
            <person name="Liu J.Z."/>
            <person name="Huckvale T."/>
            <person name="Cooper P.J."/>
            <person name="Grencis R.K."/>
            <person name="Berriman M."/>
        </authorList>
    </citation>
    <scope>NUCLEOTIDE SEQUENCE [LARGE SCALE GENOMIC DNA]</scope>
    <source>
        <strain evidence="8">Edinburgh</strain>
    </source>
</reference>
<dbReference type="PANTHER" id="PTHR12889">
    <property type="entry name" value="GAMMA-SECRETASE SUBUNIT APH-1"/>
    <property type="match status" value="1"/>
</dbReference>
<dbReference type="GO" id="GO:0016020">
    <property type="term" value="C:membrane"/>
    <property type="evidence" value="ECO:0007669"/>
    <property type="project" value="UniProtKB-SubCell"/>
</dbReference>
<dbReference type="Pfam" id="PF06105">
    <property type="entry name" value="Aph-1"/>
    <property type="match status" value="1"/>
</dbReference>
<evidence type="ECO:0000256" key="5">
    <source>
        <dbReference type="ARBA" id="ARBA00022989"/>
    </source>
</evidence>
<reference evidence="9 10" key="2">
    <citation type="submission" date="2019-12" db="UniProtKB">
        <authorList>
            <consortium name="WormBaseParasite"/>
        </authorList>
    </citation>
    <scope>IDENTIFICATION</scope>
</reference>
<protein>
    <submittedName>
        <fullName evidence="9 10">Gamma-secretase subunit Aph-1</fullName>
    </submittedName>
</protein>
<proteinExistence type="inferred from homology"/>
<keyword evidence="5 7" id="KW-1133">Transmembrane helix</keyword>
<comment type="subcellular location">
    <subcellularLocation>
        <location evidence="1">Membrane</location>
        <topology evidence="1">Multi-pass membrane protein</topology>
    </subcellularLocation>
</comment>
<feature type="transmembrane region" description="Helical" evidence="7">
    <location>
        <begin position="32"/>
        <end position="56"/>
    </location>
</feature>
<dbReference type="AlphaFoldDB" id="A0A5S6R0Y8"/>
<keyword evidence="4" id="KW-0914">Notch signaling pathway</keyword>
<accession>A0A5S6R0Y8</accession>
<evidence type="ECO:0000256" key="2">
    <source>
        <dbReference type="ARBA" id="ARBA00005577"/>
    </source>
</evidence>
<dbReference type="WBParaSite" id="TMUE_3000013403.1">
    <property type="protein sequence ID" value="TMUE_3000013403.1"/>
    <property type="gene ID" value="WBGene00301894"/>
</dbReference>
<organism evidence="8 9">
    <name type="scientific">Trichuris muris</name>
    <name type="common">Mouse whipworm</name>
    <dbReference type="NCBI Taxonomy" id="70415"/>
    <lineage>
        <taxon>Eukaryota</taxon>
        <taxon>Metazoa</taxon>
        <taxon>Ecdysozoa</taxon>
        <taxon>Nematoda</taxon>
        <taxon>Enoplea</taxon>
        <taxon>Dorylaimia</taxon>
        <taxon>Trichinellida</taxon>
        <taxon>Trichuridae</taxon>
        <taxon>Trichuris</taxon>
    </lineage>
</organism>
<dbReference type="Proteomes" id="UP000046395">
    <property type="component" value="Unassembled WGS sequence"/>
</dbReference>
<comment type="similarity">
    <text evidence="2">Belongs to the APH-1 family.</text>
</comment>
<dbReference type="GO" id="GO:0007219">
    <property type="term" value="P:Notch signaling pathway"/>
    <property type="evidence" value="ECO:0007669"/>
    <property type="project" value="UniProtKB-KW"/>
</dbReference>
<evidence type="ECO:0000256" key="6">
    <source>
        <dbReference type="ARBA" id="ARBA00023136"/>
    </source>
</evidence>
<dbReference type="STRING" id="70415.A0A5S6R0Y8"/>
<dbReference type="GO" id="GO:0016485">
    <property type="term" value="P:protein processing"/>
    <property type="evidence" value="ECO:0007669"/>
    <property type="project" value="InterPro"/>
</dbReference>
<feature type="transmembrane region" description="Helical" evidence="7">
    <location>
        <begin position="161"/>
        <end position="183"/>
    </location>
</feature>
<evidence type="ECO:0000256" key="4">
    <source>
        <dbReference type="ARBA" id="ARBA00022976"/>
    </source>
</evidence>